<organism evidence="2 3">
    <name type="scientific">Paractinoplanes globisporus</name>
    <dbReference type="NCBI Taxonomy" id="113565"/>
    <lineage>
        <taxon>Bacteria</taxon>
        <taxon>Bacillati</taxon>
        <taxon>Actinomycetota</taxon>
        <taxon>Actinomycetes</taxon>
        <taxon>Micromonosporales</taxon>
        <taxon>Micromonosporaceae</taxon>
        <taxon>Paractinoplanes</taxon>
    </lineage>
</organism>
<name>A0ABW6WHW7_9ACTN</name>
<evidence type="ECO:0000313" key="3">
    <source>
        <dbReference type="Proteomes" id="UP001602245"/>
    </source>
</evidence>
<dbReference type="EMBL" id="JBIAZU010000004">
    <property type="protein sequence ID" value="MFF5291990.1"/>
    <property type="molecule type" value="Genomic_DNA"/>
</dbReference>
<gene>
    <name evidence="2" type="ORF">ACFY35_21320</name>
</gene>
<proteinExistence type="predicted"/>
<dbReference type="RefSeq" id="WP_245576994.1">
    <property type="nucleotide sequence ID" value="NZ_JBIAZU010000004.1"/>
</dbReference>
<keyword evidence="1" id="KW-1133">Transmembrane helix</keyword>
<keyword evidence="1" id="KW-0812">Transmembrane</keyword>
<feature type="transmembrane region" description="Helical" evidence="1">
    <location>
        <begin position="29"/>
        <end position="51"/>
    </location>
</feature>
<keyword evidence="3" id="KW-1185">Reference proteome</keyword>
<evidence type="ECO:0000256" key="1">
    <source>
        <dbReference type="SAM" id="Phobius"/>
    </source>
</evidence>
<keyword evidence="1" id="KW-0472">Membrane</keyword>
<dbReference type="Proteomes" id="UP001602245">
    <property type="component" value="Unassembled WGS sequence"/>
</dbReference>
<evidence type="ECO:0000313" key="2">
    <source>
        <dbReference type="EMBL" id="MFF5291990.1"/>
    </source>
</evidence>
<accession>A0ABW6WHW7</accession>
<reference evidence="2 3" key="1">
    <citation type="submission" date="2024-10" db="EMBL/GenBank/DDBJ databases">
        <title>The Natural Products Discovery Center: Release of the First 8490 Sequenced Strains for Exploring Actinobacteria Biosynthetic Diversity.</title>
        <authorList>
            <person name="Kalkreuter E."/>
            <person name="Kautsar S.A."/>
            <person name="Yang D."/>
            <person name="Bader C.D."/>
            <person name="Teijaro C.N."/>
            <person name="Fluegel L."/>
            <person name="Davis C.M."/>
            <person name="Simpson J.R."/>
            <person name="Lauterbach L."/>
            <person name="Steele A.D."/>
            <person name="Gui C."/>
            <person name="Meng S."/>
            <person name="Li G."/>
            <person name="Viehrig K."/>
            <person name="Ye F."/>
            <person name="Su P."/>
            <person name="Kiefer A.F."/>
            <person name="Nichols A."/>
            <person name="Cepeda A.J."/>
            <person name="Yan W."/>
            <person name="Fan B."/>
            <person name="Jiang Y."/>
            <person name="Adhikari A."/>
            <person name="Zheng C.-J."/>
            <person name="Schuster L."/>
            <person name="Cowan T.M."/>
            <person name="Smanski M.J."/>
            <person name="Chevrette M.G."/>
            <person name="De Carvalho L.P.S."/>
            <person name="Shen B."/>
        </authorList>
    </citation>
    <scope>NUCLEOTIDE SEQUENCE [LARGE SCALE GENOMIC DNA]</scope>
    <source>
        <strain evidence="2 3">NPDC000087</strain>
    </source>
</reference>
<protein>
    <recommendedName>
        <fullName evidence="4">Lipoprotein</fullName>
    </recommendedName>
</protein>
<comment type="caution">
    <text evidence="2">The sequence shown here is derived from an EMBL/GenBank/DDBJ whole genome shotgun (WGS) entry which is preliminary data.</text>
</comment>
<evidence type="ECO:0008006" key="4">
    <source>
        <dbReference type="Google" id="ProtNLM"/>
    </source>
</evidence>
<sequence length="176" mass="18494">MEIGAFRDLTVVCAHGGTGGSRRMIARRIATLVTTLLTFAGLGACGTATILEARHNEPVAIAPSPASIARTAARTVHAAAQAATGVNHLPSAFRLPPDSQVTMLCDRKSGASFTLTAPDPEAVLAFYRRELPRGAFTIVADRAGPDTTSLAFRNADGWAGEIYATPRWVTVAVRHA</sequence>